<dbReference type="GO" id="GO:0032259">
    <property type="term" value="P:methylation"/>
    <property type="evidence" value="ECO:0007669"/>
    <property type="project" value="UniProtKB-KW"/>
</dbReference>
<dbReference type="PROSITE" id="PS51683">
    <property type="entry name" value="SAM_OMT_II"/>
    <property type="match status" value="1"/>
</dbReference>
<dbReference type="Gene3D" id="1.10.10.10">
    <property type="entry name" value="Winged helix-like DNA-binding domain superfamily/Winged helix DNA-binding domain"/>
    <property type="match status" value="1"/>
</dbReference>
<accession>A0A0G4PF35</accession>
<dbReference type="PANTHER" id="PTHR43712">
    <property type="entry name" value="PUTATIVE (AFU_ORTHOLOGUE AFUA_4G14580)-RELATED"/>
    <property type="match status" value="1"/>
</dbReference>
<evidence type="ECO:0000313" key="6">
    <source>
        <dbReference type="Proteomes" id="UP000053732"/>
    </source>
</evidence>
<organism evidence="5 6">
    <name type="scientific">Penicillium camemberti (strain FM 013)</name>
    <dbReference type="NCBI Taxonomy" id="1429867"/>
    <lineage>
        <taxon>Eukaryota</taxon>
        <taxon>Fungi</taxon>
        <taxon>Dikarya</taxon>
        <taxon>Ascomycota</taxon>
        <taxon>Pezizomycotina</taxon>
        <taxon>Eurotiomycetes</taxon>
        <taxon>Eurotiomycetidae</taxon>
        <taxon>Eurotiales</taxon>
        <taxon>Aspergillaceae</taxon>
        <taxon>Penicillium</taxon>
    </lineage>
</organism>
<dbReference type="InterPro" id="IPR001077">
    <property type="entry name" value="COMT_C"/>
</dbReference>
<dbReference type="InterPro" id="IPR029063">
    <property type="entry name" value="SAM-dependent_MTases_sf"/>
</dbReference>
<proteinExistence type="predicted"/>
<dbReference type="AlphaFoldDB" id="A0A0G4PF35"/>
<dbReference type="EMBL" id="HG793146">
    <property type="protein sequence ID" value="CRL24943.1"/>
    <property type="molecule type" value="Genomic_DNA"/>
</dbReference>
<dbReference type="PANTHER" id="PTHR43712:SF17">
    <property type="entry name" value="O-METHYLTRANSFERASE"/>
    <property type="match status" value="1"/>
</dbReference>
<dbReference type="InterPro" id="IPR036390">
    <property type="entry name" value="WH_DNA-bd_sf"/>
</dbReference>
<dbReference type="InterPro" id="IPR016461">
    <property type="entry name" value="COMT-like"/>
</dbReference>
<dbReference type="STRING" id="1429867.A0A0G4PF35"/>
<protein>
    <submittedName>
        <fullName evidence="5">O-methyltransferase, family 2</fullName>
    </submittedName>
</protein>
<keyword evidence="3" id="KW-0949">S-adenosyl-L-methionine</keyword>
<evidence type="ECO:0000256" key="1">
    <source>
        <dbReference type="ARBA" id="ARBA00022603"/>
    </source>
</evidence>
<dbReference type="SUPFAM" id="SSF46785">
    <property type="entry name" value="Winged helix' DNA-binding domain"/>
    <property type="match status" value="1"/>
</dbReference>
<evidence type="ECO:0000313" key="5">
    <source>
        <dbReference type="EMBL" id="CRL24943.1"/>
    </source>
</evidence>
<dbReference type="SUPFAM" id="SSF53335">
    <property type="entry name" value="S-adenosyl-L-methionine-dependent methyltransferases"/>
    <property type="match status" value="1"/>
</dbReference>
<dbReference type="Pfam" id="PF00891">
    <property type="entry name" value="Methyltransf_2"/>
    <property type="match status" value="1"/>
</dbReference>
<evidence type="ECO:0000259" key="4">
    <source>
        <dbReference type="Pfam" id="PF00891"/>
    </source>
</evidence>
<reference evidence="5 6" key="1">
    <citation type="journal article" date="2014" name="Nat. Commun.">
        <title>Multiple recent horizontal transfers of a large genomic region in cheese making fungi.</title>
        <authorList>
            <person name="Cheeseman K."/>
            <person name="Ropars J."/>
            <person name="Renault P."/>
            <person name="Dupont J."/>
            <person name="Gouzy J."/>
            <person name="Branca A."/>
            <person name="Abraham A.L."/>
            <person name="Ceppi M."/>
            <person name="Conseiller E."/>
            <person name="Debuchy R."/>
            <person name="Malagnac F."/>
            <person name="Goarin A."/>
            <person name="Silar P."/>
            <person name="Lacoste S."/>
            <person name="Sallet E."/>
            <person name="Bensimon A."/>
            <person name="Giraud T."/>
            <person name="Brygoo Y."/>
        </authorList>
    </citation>
    <scope>NUCLEOTIDE SEQUENCE [LARGE SCALE GENOMIC DNA]</scope>
    <source>
        <strain evidence="6">FM 013</strain>
    </source>
</reference>
<dbReference type="Proteomes" id="UP000053732">
    <property type="component" value="Unassembled WGS sequence"/>
</dbReference>
<keyword evidence="6" id="KW-1185">Reference proteome</keyword>
<name>A0A0G4PF35_PENC3</name>
<dbReference type="InterPro" id="IPR036388">
    <property type="entry name" value="WH-like_DNA-bd_sf"/>
</dbReference>
<keyword evidence="1 5" id="KW-0489">Methyltransferase</keyword>
<feature type="domain" description="O-methyltransferase C-terminal" evidence="4">
    <location>
        <begin position="269"/>
        <end position="412"/>
    </location>
</feature>
<dbReference type="GO" id="GO:0008171">
    <property type="term" value="F:O-methyltransferase activity"/>
    <property type="evidence" value="ECO:0007669"/>
    <property type="project" value="InterPro"/>
</dbReference>
<evidence type="ECO:0000256" key="3">
    <source>
        <dbReference type="ARBA" id="ARBA00022691"/>
    </source>
</evidence>
<keyword evidence="2 5" id="KW-0808">Transferase</keyword>
<dbReference type="GO" id="GO:0044550">
    <property type="term" value="P:secondary metabolite biosynthetic process"/>
    <property type="evidence" value="ECO:0007669"/>
    <property type="project" value="UniProtKB-ARBA"/>
</dbReference>
<dbReference type="Gene3D" id="3.40.50.150">
    <property type="entry name" value="Vaccinia Virus protein VP39"/>
    <property type="match status" value="1"/>
</dbReference>
<gene>
    <name evidence="5" type="ORF">PCAMFM013_S013g000186</name>
</gene>
<evidence type="ECO:0000256" key="2">
    <source>
        <dbReference type="ARBA" id="ARBA00022679"/>
    </source>
</evidence>
<sequence>MPAENPKNTSVPVDLLIATHPNSAEAIPGLLEEVIKGVNSLATGTEEDRKDVLLKCRALARAVETPRETMVDHCWGQMGAIGAIGFGVDSGLWVLMAQNGDQPQKVTDLAGGLGVDPQLLGGLHITRSKVLANYILGRLMRHISAMGLLIEVGEDEYQPTNYTKALSLPQIGHGYLGLTASTGAGTLKFHEFSRKRGWVNPTDPWDTSLMYAYGTDKNIFPWVRDLGYGDHLNDYLGGYNLGRPLWMDPRVYPVEKRLIDGADSSPAAPFLVDIGGNVGHDLERFQSRYPNAPGKLILQDLPMMIDQIKELDPAIIRMGYDFHDEQPVKGARAYYIHSTLHNWSDDVCEIVLTRVKEAMKPGYSRLLLNENVIPNIGAHWETTGLDMMMLTLFSAEERTSAAWYDLIERAGLKIVKIWDGGKGVESVIECELV</sequence>